<reference evidence="2" key="1">
    <citation type="submission" date="2018-03" db="EMBL/GenBank/DDBJ databases">
        <authorList>
            <person name="Rodrigo-Torres L."/>
            <person name="Arahal R. D."/>
            <person name="Lucena T."/>
        </authorList>
    </citation>
    <scope>NUCLEOTIDE SEQUENCE [LARGE SCALE GENOMIC DNA]</scope>
    <source>
        <strain evidence="2">CECT 7615</strain>
    </source>
</reference>
<sequence>MATSSPRLDLPYIQPSQAQKHVTHNEALQRLDILTQLVVLEVGAQTSPAEPETGETHALGSAPTGTWAGQAGRLAYWTGNAWLFVTPHQGWRAFDRSSGRAFVHDGTEWKPELSDLNNLGEVGIGTGADATNRLAVASPASLFSHAGAGHQIKINKADDGDTASVLFQSNWTGHAEMGLAGDTTFAIKTSADGSNWQDMLRLNPTSQQIEMAPDGTTRVRLSAAELEIDTPVTGSAVQSGTTDVTDGRLVRVEGAHAAALSHHTSYYSANGTTANIDTCDAGFAGLIRDANAGTWPLTPHGAFVYVTTQAIYTGAAVLQTATYGYHSSTPTLLREFRRVRANSGGNWSPWYEIYNSNSLVGPVSQLAGVPTGAVVEQGSNASGQYVRWADGTQICTNDDTAITTPAAAFTGTITKIDGDKLWIGRWF</sequence>
<dbReference type="InterPro" id="IPR021251">
    <property type="entry name" value="DUF2793"/>
</dbReference>
<evidence type="ECO:0008006" key="3">
    <source>
        <dbReference type="Google" id="ProtNLM"/>
    </source>
</evidence>
<dbReference type="Pfam" id="PF10983">
    <property type="entry name" value="DUF2793"/>
    <property type="match status" value="1"/>
</dbReference>
<name>A0A2R8CFZ1_9RHOB</name>
<evidence type="ECO:0000313" key="1">
    <source>
        <dbReference type="EMBL" id="SPJ31349.1"/>
    </source>
</evidence>
<evidence type="ECO:0000313" key="2">
    <source>
        <dbReference type="Proteomes" id="UP000244898"/>
    </source>
</evidence>
<keyword evidence="2" id="KW-1185">Reference proteome</keyword>
<dbReference type="EMBL" id="ONZG01000020">
    <property type="protein sequence ID" value="SPJ31349.1"/>
    <property type="molecule type" value="Genomic_DNA"/>
</dbReference>
<dbReference type="Proteomes" id="UP000244898">
    <property type="component" value="Unassembled WGS sequence"/>
</dbReference>
<dbReference type="AlphaFoldDB" id="A0A2R8CFZ1"/>
<protein>
    <recommendedName>
        <fullName evidence="3">DUF2793 domain-containing protein</fullName>
    </recommendedName>
</protein>
<dbReference type="RefSeq" id="WP_125133743.1">
    <property type="nucleotide sequence ID" value="NZ_ONZG01000020.1"/>
</dbReference>
<proteinExistence type="predicted"/>
<organism evidence="1 2">
    <name type="scientific">Falsiruegeria mediterranea M17</name>
    <dbReference type="NCBI Taxonomy" id="1200281"/>
    <lineage>
        <taxon>Bacteria</taxon>
        <taxon>Pseudomonadati</taxon>
        <taxon>Pseudomonadota</taxon>
        <taxon>Alphaproteobacteria</taxon>
        <taxon>Rhodobacterales</taxon>
        <taxon>Roseobacteraceae</taxon>
        <taxon>Falsiruegeria</taxon>
    </lineage>
</organism>
<gene>
    <name evidence="1" type="ORF">TRM7615_04892</name>
</gene>
<accession>A0A2R8CFZ1</accession>
<dbReference type="OrthoDB" id="564699at2"/>